<feature type="non-terminal residue" evidence="2">
    <location>
        <position position="1"/>
    </location>
</feature>
<dbReference type="AlphaFoldDB" id="E4Z4J1"/>
<protein>
    <submittedName>
        <fullName evidence="2">Uncharacterized protein</fullName>
    </submittedName>
</protein>
<feature type="compositionally biased region" description="Low complexity" evidence="1">
    <location>
        <begin position="139"/>
        <end position="152"/>
    </location>
</feature>
<organism evidence="2">
    <name type="scientific">Oikopleura dioica</name>
    <name type="common">Tunicate</name>
    <dbReference type="NCBI Taxonomy" id="34765"/>
    <lineage>
        <taxon>Eukaryota</taxon>
        <taxon>Metazoa</taxon>
        <taxon>Chordata</taxon>
        <taxon>Tunicata</taxon>
        <taxon>Appendicularia</taxon>
        <taxon>Copelata</taxon>
        <taxon>Oikopleuridae</taxon>
        <taxon>Oikopleura</taxon>
    </lineage>
</organism>
<gene>
    <name evidence="2" type="ORF">GSOID_T00026327001</name>
</gene>
<sequence>DSLPYTCRSLGSKPRTISYYNAPDSLVLHPAYEGWRTRRATETWNLKTIDEDDILDNIVMILADFEEDKETVKKPPTSQIDVDNVLEKQESADEPIIDVKDGAENDEKYLRESKNSFLLFDEEKSEDESESSSLCNFIDDSSTNSDNESTVSSMSRLSLCSDEESYVFKRVLKCKLNVQDFGIQTNPNMLTVSSTNVEISKERTVENDIKEINVSSKGIQAIPFGESIAKVPARISIKSSKCVNCGHSEETIMKTIGTQAWDSVALAKSKRQPKRRNEKSKRKRELASSDEDETRIKKRRIILLSSDDEC</sequence>
<dbReference type="EMBL" id="FN657334">
    <property type="protein sequence ID" value="CBY42619.1"/>
    <property type="molecule type" value="Genomic_DNA"/>
</dbReference>
<evidence type="ECO:0000256" key="1">
    <source>
        <dbReference type="SAM" id="MobiDB-lite"/>
    </source>
</evidence>
<accession>E4Z4J1</accession>
<evidence type="ECO:0000313" key="2">
    <source>
        <dbReference type="EMBL" id="CBY42619.1"/>
    </source>
</evidence>
<proteinExistence type="predicted"/>
<reference evidence="2" key="1">
    <citation type="journal article" date="2010" name="Science">
        <title>Plasticity of animal genome architecture unmasked by rapid evolution of a pelagic tunicate.</title>
        <authorList>
            <person name="Denoeud F."/>
            <person name="Henriet S."/>
            <person name="Mungpakdee S."/>
            <person name="Aury J.M."/>
            <person name="Da Silva C."/>
            <person name="Brinkmann H."/>
            <person name="Mikhaleva J."/>
            <person name="Olsen L.C."/>
            <person name="Jubin C."/>
            <person name="Canestro C."/>
            <person name="Bouquet J.M."/>
            <person name="Danks G."/>
            <person name="Poulain J."/>
            <person name="Campsteijn C."/>
            <person name="Adamski M."/>
            <person name="Cross I."/>
            <person name="Yadetie F."/>
            <person name="Muffato M."/>
            <person name="Louis A."/>
            <person name="Butcher S."/>
            <person name="Tsagkogeorga G."/>
            <person name="Konrad A."/>
            <person name="Singh S."/>
            <person name="Jensen M.F."/>
            <person name="Cong E.H."/>
            <person name="Eikeseth-Otteraa H."/>
            <person name="Noel B."/>
            <person name="Anthouard V."/>
            <person name="Porcel B.M."/>
            <person name="Kachouri-Lafond R."/>
            <person name="Nishino A."/>
            <person name="Ugolini M."/>
            <person name="Chourrout P."/>
            <person name="Nishida H."/>
            <person name="Aasland R."/>
            <person name="Huzurbazar S."/>
            <person name="Westhof E."/>
            <person name="Delsuc F."/>
            <person name="Lehrach H."/>
            <person name="Reinhardt R."/>
            <person name="Weissenbach J."/>
            <person name="Roy S.W."/>
            <person name="Artiguenave F."/>
            <person name="Postlethwait J.H."/>
            <person name="Manak J.R."/>
            <person name="Thompson E.M."/>
            <person name="Jaillon O."/>
            <person name="Du Pasquier L."/>
            <person name="Boudinot P."/>
            <person name="Liberles D.A."/>
            <person name="Volff J.N."/>
            <person name="Philippe H."/>
            <person name="Lenhard B."/>
            <person name="Roest Crollius H."/>
            <person name="Wincker P."/>
            <person name="Chourrout D."/>
        </authorList>
    </citation>
    <scope>NUCLEOTIDE SEQUENCE [LARGE SCALE GENOMIC DNA]</scope>
</reference>
<name>E4Z4J1_OIKDI</name>
<feature type="compositionally biased region" description="Basic residues" evidence="1">
    <location>
        <begin position="268"/>
        <end position="284"/>
    </location>
</feature>
<dbReference type="Proteomes" id="UP000011014">
    <property type="component" value="Unassembled WGS sequence"/>
</dbReference>
<feature type="region of interest" description="Disordered" evidence="1">
    <location>
        <begin position="266"/>
        <end position="293"/>
    </location>
</feature>
<feature type="region of interest" description="Disordered" evidence="1">
    <location>
        <begin position="130"/>
        <end position="152"/>
    </location>
</feature>